<gene>
    <name evidence="1" type="ORF">SAMN05443432_10381</name>
</gene>
<dbReference type="EMBL" id="FRCB01000003">
    <property type="protein sequence ID" value="SHL83491.1"/>
    <property type="molecule type" value="Genomic_DNA"/>
</dbReference>
<sequence length="165" mass="18145">MAQDQEQPKRDKAPMGKWMRGLLVVSLALNLLVAGAVAGHLISGGGGHGRHHAPGIDAAGGPMTRALDERDRRAIARQLREAYRDGRPGRAEQRAAFDALIADLRKTPFDRMAIEGHMARIRGMLVARLELGQGLLVDRLEGMEPQERAAFADRLEAGWQRGRDR</sequence>
<organism evidence="1 2">
    <name type="scientific">Roseovarius litoreus</name>
    <dbReference type="NCBI Taxonomy" id="1155722"/>
    <lineage>
        <taxon>Bacteria</taxon>
        <taxon>Pseudomonadati</taxon>
        <taxon>Pseudomonadota</taxon>
        <taxon>Alphaproteobacteria</taxon>
        <taxon>Rhodobacterales</taxon>
        <taxon>Roseobacteraceae</taxon>
        <taxon>Roseovarius</taxon>
    </lineage>
</organism>
<keyword evidence="2" id="KW-1185">Reference proteome</keyword>
<reference evidence="1 2" key="1">
    <citation type="submission" date="2016-11" db="EMBL/GenBank/DDBJ databases">
        <authorList>
            <person name="Varghese N."/>
            <person name="Submissions S."/>
        </authorList>
    </citation>
    <scope>NUCLEOTIDE SEQUENCE [LARGE SCALE GENOMIC DNA]</scope>
    <source>
        <strain evidence="1 2">DSM 28249</strain>
    </source>
</reference>
<accession>A0A1M7DVF7</accession>
<dbReference type="Pfam" id="PF13801">
    <property type="entry name" value="Metal_resist"/>
    <property type="match status" value="1"/>
</dbReference>
<proteinExistence type="predicted"/>
<name>A0A1M7DVF7_9RHOB</name>
<dbReference type="Proteomes" id="UP000322545">
    <property type="component" value="Unassembled WGS sequence"/>
</dbReference>
<protein>
    <submittedName>
        <fullName evidence="1">Uncharacterized membrane protein</fullName>
    </submittedName>
</protein>
<dbReference type="InterPro" id="IPR025961">
    <property type="entry name" value="Metal_resist"/>
</dbReference>
<dbReference type="AlphaFoldDB" id="A0A1M7DVF7"/>
<evidence type="ECO:0000313" key="1">
    <source>
        <dbReference type="EMBL" id="SHL83491.1"/>
    </source>
</evidence>
<evidence type="ECO:0000313" key="2">
    <source>
        <dbReference type="Proteomes" id="UP000322545"/>
    </source>
</evidence>
<dbReference type="RefSeq" id="WP_149778897.1">
    <property type="nucleotide sequence ID" value="NZ_FRCB01000003.1"/>
</dbReference>